<evidence type="ECO:0000256" key="4">
    <source>
        <dbReference type="ARBA" id="ARBA00023136"/>
    </source>
</evidence>
<evidence type="ECO:0000256" key="3">
    <source>
        <dbReference type="ARBA" id="ARBA00022989"/>
    </source>
</evidence>
<organism evidence="6 7">
    <name type="scientific">Lacibacter sediminis</name>
    <dbReference type="NCBI Taxonomy" id="2760713"/>
    <lineage>
        <taxon>Bacteria</taxon>
        <taxon>Pseudomonadati</taxon>
        <taxon>Bacteroidota</taxon>
        <taxon>Chitinophagia</taxon>
        <taxon>Chitinophagales</taxon>
        <taxon>Chitinophagaceae</taxon>
        <taxon>Lacibacter</taxon>
    </lineage>
</organism>
<dbReference type="PRINTS" id="PR01490">
    <property type="entry name" value="RTXTOXIND"/>
</dbReference>
<feature type="transmembrane region" description="Helical" evidence="5">
    <location>
        <begin position="36"/>
        <end position="53"/>
    </location>
</feature>
<dbReference type="GO" id="GO:0016020">
    <property type="term" value="C:membrane"/>
    <property type="evidence" value="ECO:0007669"/>
    <property type="project" value="UniProtKB-SubCell"/>
</dbReference>
<evidence type="ECO:0000256" key="5">
    <source>
        <dbReference type="SAM" id="Phobius"/>
    </source>
</evidence>
<dbReference type="PANTHER" id="PTHR30386:SF26">
    <property type="entry name" value="TRANSPORT PROTEIN COMB"/>
    <property type="match status" value="1"/>
</dbReference>
<dbReference type="Proteomes" id="UP000515344">
    <property type="component" value="Chromosome"/>
</dbReference>
<keyword evidence="4 5" id="KW-0472">Membrane</keyword>
<dbReference type="InterPro" id="IPR011053">
    <property type="entry name" value="Single_hybrid_motif"/>
</dbReference>
<dbReference type="PANTHER" id="PTHR30386">
    <property type="entry name" value="MEMBRANE FUSION SUBUNIT OF EMRAB-TOLC MULTIDRUG EFFLUX PUMP"/>
    <property type="match status" value="1"/>
</dbReference>
<gene>
    <name evidence="6" type="ORF">H4075_15775</name>
</gene>
<evidence type="ECO:0000313" key="7">
    <source>
        <dbReference type="Proteomes" id="UP000515344"/>
    </source>
</evidence>
<reference evidence="7" key="1">
    <citation type="submission" date="2020-08" db="EMBL/GenBank/DDBJ databases">
        <title>Lacibacter sp. S13-6-6 genome sequencing.</title>
        <authorList>
            <person name="Jin L."/>
        </authorList>
    </citation>
    <scope>NUCLEOTIDE SEQUENCE [LARGE SCALE GENOMIC DNA]</scope>
    <source>
        <strain evidence="7">S13-6-6</strain>
    </source>
</reference>
<dbReference type="AlphaFoldDB" id="A0A7G5XDH4"/>
<comment type="subcellular location">
    <subcellularLocation>
        <location evidence="1">Membrane</location>
        <topology evidence="1">Single-pass membrane protein</topology>
    </subcellularLocation>
</comment>
<dbReference type="Gene3D" id="2.40.50.100">
    <property type="match status" value="1"/>
</dbReference>
<dbReference type="InterPro" id="IPR050739">
    <property type="entry name" value="MFP"/>
</dbReference>
<proteinExistence type="predicted"/>
<dbReference type="RefSeq" id="WP_182801791.1">
    <property type="nucleotide sequence ID" value="NZ_CP060007.1"/>
</dbReference>
<dbReference type="SUPFAM" id="SSF51230">
    <property type="entry name" value="Single hybrid motif"/>
    <property type="match status" value="1"/>
</dbReference>
<dbReference type="EMBL" id="CP060007">
    <property type="protein sequence ID" value="QNA43527.1"/>
    <property type="molecule type" value="Genomic_DNA"/>
</dbReference>
<evidence type="ECO:0000313" key="6">
    <source>
        <dbReference type="EMBL" id="QNA43527.1"/>
    </source>
</evidence>
<keyword evidence="2 5" id="KW-0812">Transmembrane</keyword>
<keyword evidence="3 5" id="KW-1133">Transmembrane helix</keyword>
<keyword evidence="7" id="KW-1185">Reference proteome</keyword>
<sequence>MSFQLLTPDIQEKTGKPLRSFNEIYRQHKTSKIRRYFFFIIGITIIILFLPWTQNIRSNGTVTTLRQEQRPQQVNNIIGGRIVKWWVKEGDFVKKGDTILQLAEIKDDYLDPNLLQRTEQQLTAEQMTIDYYEGKVSATGQQIAALENERELKLSSIDNKLIQTKRKVQSDSMKVSAAMNEMNVADRQLEGAVKMYEQGVIPLTEFERRKVMHQNVNAKLIGAQNDFNNSKQDLLILQLERSAAIQEYAEKIAKASGDRFQSQSQISTGQGKVAKLQNQYDNYRIRNGQYFVLAPQDGQVIKAMKAGINEMLKEGDMIVEIVPKQYQLAVEVWVKPMDLQLLTIGQKTRFMFDGFPAIVFSGWPQASYGTYAGEIVAIESNLSSNGMFRVLVAEDKNERPWPTNMKLGTGAVNFTLLKDVSVWYELWRQINGFPPDYYRPQTTANGKEEKEKK</sequence>
<evidence type="ECO:0000256" key="1">
    <source>
        <dbReference type="ARBA" id="ARBA00004167"/>
    </source>
</evidence>
<dbReference type="KEGG" id="lacs:H4075_15775"/>
<dbReference type="GO" id="GO:0015562">
    <property type="term" value="F:efflux transmembrane transporter activity"/>
    <property type="evidence" value="ECO:0007669"/>
    <property type="project" value="InterPro"/>
</dbReference>
<name>A0A7G5XDH4_9BACT</name>
<protein>
    <submittedName>
        <fullName evidence="6">HlyD family efflux transporter periplasmic adaptor subunit</fullName>
    </submittedName>
</protein>
<accession>A0A7G5XDH4</accession>
<evidence type="ECO:0000256" key="2">
    <source>
        <dbReference type="ARBA" id="ARBA00022692"/>
    </source>
</evidence>